<proteinExistence type="predicted"/>
<dbReference type="EMBL" id="JARBHB010000004">
    <property type="protein sequence ID" value="KAJ8886386.1"/>
    <property type="molecule type" value="Genomic_DNA"/>
</dbReference>
<protein>
    <recommendedName>
        <fullName evidence="1">PiggyBac transposable element-derived protein domain-containing protein</fullName>
    </recommendedName>
</protein>
<sequence>MVDPYLDTVRNITTDNFFSSLSLAEKLKLRGTSLLGTVRREVKTVHNRVNESFIHELNGYTLNVYQGKVNKNVLILSMMHSSVDIGDDETRPPGTVHFYNSSKYGVNVADQISRHYSTKAAYSH</sequence>
<name>A0ABQ9HQN6_9NEOP</name>
<keyword evidence="3" id="KW-1185">Reference proteome</keyword>
<comment type="caution">
    <text evidence="2">The sequence shown here is derived from an EMBL/GenBank/DDBJ whole genome shotgun (WGS) entry which is preliminary data.</text>
</comment>
<feature type="domain" description="PiggyBac transposable element-derived protein" evidence="1">
    <location>
        <begin position="1"/>
        <end position="119"/>
    </location>
</feature>
<evidence type="ECO:0000313" key="3">
    <source>
        <dbReference type="Proteomes" id="UP001159363"/>
    </source>
</evidence>
<dbReference type="Proteomes" id="UP001159363">
    <property type="component" value="Chromosome X"/>
</dbReference>
<dbReference type="Pfam" id="PF13843">
    <property type="entry name" value="DDE_Tnp_1_7"/>
    <property type="match status" value="1"/>
</dbReference>
<organism evidence="2 3">
    <name type="scientific">Dryococelus australis</name>
    <dbReference type="NCBI Taxonomy" id="614101"/>
    <lineage>
        <taxon>Eukaryota</taxon>
        <taxon>Metazoa</taxon>
        <taxon>Ecdysozoa</taxon>
        <taxon>Arthropoda</taxon>
        <taxon>Hexapoda</taxon>
        <taxon>Insecta</taxon>
        <taxon>Pterygota</taxon>
        <taxon>Neoptera</taxon>
        <taxon>Polyneoptera</taxon>
        <taxon>Phasmatodea</taxon>
        <taxon>Verophasmatodea</taxon>
        <taxon>Anareolatae</taxon>
        <taxon>Phasmatidae</taxon>
        <taxon>Eurycanthinae</taxon>
        <taxon>Dryococelus</taxon>
    </lineage>
</organism>
<evidence type="ECO:0000259" key="1">
    <source>
        <dbReference type="Pfam" id="PF13843"/>
    </source>
</evidence>
<gene>
    <name evidence="2" type="ORF">PR048_012597</name>
</gene>
<reference evidence="2 3" key="1">
    <citation type="submission" date="2023-02" db="EMBL/GenBank/DDBJ databases">
        <title>LHISI_Scaffold_Assembly.</title>
        <authorList>
            <person name="Stuart O.P."/>
            <person name="Cleave R."/>
            <person name="Magrath M.J.L."/>
            <person name="Mikheyev A.S."/>
        </authorList>
    </citation>
    <scope>NUCLEOTIDE SEQUENCE [LARGE SCALE GENOMIC DNA]</scope>
    <source>
        <strain evidence="2">Daus_M_001</strain>
        <tissue evidence="2">Leg muscle</tissue>
    </source>
</reference>
<dbReference type="InterPro" id="IPR029526">
    <property type="entry name" value="PGBD"/>
</dbReference>
<evidence type="ECO:0000313" key="2">
    <source>
        <dbReference type="EMBL" id="KAJ8886386.1"/>
    </source>
</evidence>
<accession>A0ABQ9HQN6</accession>